<evidence type="ECO:0000256" key="1">
    <source>
        <dbReference type="SAM" id="Phobius"/>
    </source>
</evidence>
<evidence type="ECO:0008006" key="4">
    <source>
        <dbReference type="Google" id="ProtNLM"/>
    </source>
</evidence>
<accession>A0A6N7XRL1</accession>
<evidence type="ECO:0000313" key="2">
    <source>
        <dbReference type="EMBL" id="MST72559.1"/>
    </source>
</evidence>
<dbReference type="AlphaFoldDB" id="A0A6N7XRL1"/>
<evidence type="ECO:0000313" key="3">
    <source>
        <dbReference type="Proteomes" id="UP000469325"/>
    </source>
</evidence>
<comment type="caution">
    <text evidence="2">The sequence shown here is derived from an EMBL/GenBank/DDBJ whole genome shotgun (WGS) entry which is preliminary data.</text>
</comment>
<reference evidence="2 3" key="1">
    <citation type="submission" date="2019-08" db="EMBL/GenBank/DDBJ databases">
        <title>In-depth cultivation of the pig gut microbiome towards novel bacterial diversity and tailored functional studies.</title>
        <authorList>
            <person name="Wylensek D."/>
            <person name="Hitch T.C.A."/>
            <person name="Clavel T."/>
        </authorList>
    </citation>
    <scope>NUCLEOTIDE SEQUENCE [LARGE SCALE GENOMIC DNA]</scope>
    <source>
        <strain evidence="2 3">CA-Schmier-601-WT-1</strain>
    </source>
</reference>
<gene>
    <name evidence="2" type="ORF">FYJ68_05480</name>
</gene>
<dbReference type="EMBL" id="VUNC01000003">
    <property type="protein sequence ID" value="MST72559.1"/>
    <property type="molecule type" value="Genomic_DNA"/>
</dbReference>
<protein>
    <recommendedName>
        <fullName evidence="4">Zn-finger containing protein</fullName>
    </recommendedName>
</protein>
<feature type="transmembrane region" description="Helical" evidence="1">
    <location>
        <begin position="21"/>
        <end position="41"/>
    </location>
</feature>
<keyword evidence="3" id="KW-1185">Reference proteome</keyword>
<name>A0A6N7XRL1_9ACTN</name>
<keyword evidence="1" id="KW-0812">Transmembrane</keyword>
<proteinExistence type="predicted"/>
<keyword evidence="1" id="KW-0472">Membrane</keyword>
<dbReference type="Proteomes" id="UP000469325">
    <property type="component" value="Unassembled WGS sequence"/>
</dbReference>
<organism evidence="2 3">
    <name type="scientific">Olsenella porci</name>
    <dbReference type="NCBI Taxonomy" id="2652279"/>
    <lineage>
        <taxon>Bacteria</taxon>
        <taxon>Bacillati</taxon>
        <taxon>Actinomycetota</taxon>
        <taxon>Coriobacteriia</taxon>
        <taxon>Coriobacteriales</taxon>
        <taxon>Atopobiaceae</taxon>
        <taxon>Olsenella</taxon>
    </lineage>
</organism>
<feature type="transmembrane region" description="Helical" evidence="1">
    <location>
        <begin position="47"/>
        <end position="64"/>
    </location>
</feature>
<sequence>MVAKSGFGGNSSNFMNGRNGVDQFSILVVIVAAILLVINLFARTLPLTIIVLLLVAYAVFRILSPDVASRRRENDQVMSKLGPVSGWISNPAAAAREGREFKHATCPNCHQHVRVPRGKGHIRVTCPRCHQKFDLRS</sequence>
<keyword evidence="1" id="KW-1133">Transmembrane helix</keyword>
<dbReference type="RefSeq" id="WP_154434779.1">
    <property type="nucleotide sequence ID" value="NZ_VUNC01000003.1"/>
</dbReference>